<reference evidence="2 3" key="1">
    <citation type="journal article" date="2016" name="Genome Biol. Evol.">
        <title>Gene Family Evolution Reflects Adaptation to Soil Environmental Stressors in the Genome of the Collembolan Orchesella cincta.</title>
        <authorList>
            <person name="Faddeeva-Vakhrusheva A."/>
            <person name="Derks M.F."/>
            <person name="Anvar S.Y."/>
            <person name="Agamennone V."/>
            <person name="Suring W."/>
            <person name="Smit S."/>
            <person name="van Straalen N.M."/>
            <person name="Roelofs D."/>
        </authorList>
    </citation>
    <scope>NUCLEOTIDE SEQUENCE [LARGE SCALE GENOMIC DNA]</scope>
    <source>
        <tissue evidence="2">Mixed pool</tissue>
    </source>
</reference>
<proteinExistence type="predicted"/>
<feature type="compositionally biased region" description="Low complexity" evidence="1">
    <location>
        <begin position="37"/>
        <end position="51"/>
    </location>
</feature>
<feature type="compositionally biased region" description="Basic and acidic residues" evidence="1">
    <location>
        <begin position="264"/>
        <end position="279"/>
    </location>
</feature>
<name>A0A1D2N2Q3_ORCCI</name>
<feature type="region of interest" description="Disordered" evidence="1">
    <location>
        <begin position="32"/>
        <end position="51"/>
    </location>
</feature>
<accession>A0A1D2N2Q3</accession>
<organism evidence="2 3">
    <name type="scientific">Orchesella cincta</name>
    <name type="common">Springtail</name>
    <name type="synonym">Podura cincta</name>
    <dbReference type="NCBI Taxonomy" id="48709"/>
    <lineage>
        <taxon>Eukaryota</taxon>
        <taxon>Metazoa</taxon>
        <taxon>Ecdysozoa</taxon>
        <taxon>Arthropoda</taxon>
        <taxon>Hexapoda</taxon>
        <taxon>Collembola</taxon>
        <taxon>Entomobryomorpha</taxon>
        <taxon>Entomobryoidea</taxon>
        <taxon>Orchesellidae</taxon>
        <taxon>Orchesellinae</taxon>
        <taxon>Orchesella</taxon>
    </lineage>
</organism>
<comment type="caution">
    <text evidence="2">The sequence shown here is derived from an EMBL/GenBank/DDBJ whole genome shotgun (WGS) entry which is preliminary data.</text>
</comment>
<evidence type="ECO:0000313" key="3">
    <source>
        <dbReference type="Proteomes" id="UP000094527"/>
    </source>
</evidence>
<feature type="region of interest" description="Disordered" evidence="1">
    <location>
        <begin position="262"/>
        <end position="296"/>
    </location>
</feature>
<sequence length="341" mass="38642">MKLTTTELDNWKVFFVVAAFGTFNQAVLAGKRPPAKSSSASSTTSVNSGSSDINHSLGKGIPANILLEIGTLDDHLKCFPKLLCTIYQDDSIMRRGFVNATELGVAYIKLLKAVHYASPTVPTSTTTTKAPKAKRPIIQVFQIPMGLITSYYSGRKDHPDQLDELEHPHYFRSHTKETPYYENRNDYSNDDYDLREDDIDRQYLREKVEMSQMMEELINEDKAEMQPEDEYSYSSDGGGGSVATSLLKSFLPFLGSRSMGKSGGVDDSKRLFRSGDRSKRTVTTPNAPHDTRRKNRRLYRTNTARKVTVTRLVNIELISFDYMRRNSILRTLFQCNFDVLL</sequence>
<gene>
    <name evidence="2" type="ORF">Ocin01_07109</name>
</gene>
<evidence type="ECO:0000313" key="2">
    <source>
        <dbReference type="EMBL" id="ODM99566.1"/>
    </source>
</evidence>
<dbReference type="AlphaFoldDB" id="A0A1D2N2Q3"/>
<evidence type="ECO:0000256" key="1">
    <source>
        <dbReference type="SAM" id="MobiDB-lite"/>
    </source>
</evidence>
<keyword evidence="3" id="KW-1185">Reference proteome</keyword>
<dbReference type="Proteomes" id="UP000094527">
    <property type="component" value="Unassembled WGS sequence"/>
</dbReference>
<protein>
    <submittedName>
        <fullName evidence="2">Uncharacterized protein</fullName>
    </submittedName>
</protein>
<dbReference type="EMBL" id="LJIJ01000270">
    <property type="protein sequence ID" value="ODM99566.1"/>
    <property type="molecule type" value="Genomic_DNA"/>
</dbReference>